<organism evidence="1 2">
    <name type="scientific">Geotrichum galactomycetum</name>
    <dbReference type="NCBI Taxonomy" id="27317"/>
    <lineage>
        <taxon>Eukaryota</taxon>
        <taxon>Fungi</taxon>
        <taxon>Dikarya</taxon>
        <taxon>Ascomycota</taxon>
        <taxon>Saccharomycotina</taxon>
        <taxon>Dipodascomycetes</taxon>
        <taxon>Dipodascales</taxon>
        <taxon>Dipodascaceae</taxon>
        <taxon>Geotrichum</taxon>
    </lineage>
</organism>
<reference evidence="1 2" key="1">
    <citation type="journal article" date="2020" name="Front. Microbiol.">
        <title>Phenotypic and Genetic Characterization of the Cheese Ripening Yeast Geotrichum candidum.</title>
        <authorList>
            <person name="Perkins V."/>
            <person name="Vignola S."/>
            <person name="Lessard M.H."/>
            <person name="Plante P.L."/>
            <person name="Corbeil J."/>
            <person name="Dugat-Bony E."/>
            <person name="Frenette M."/>
            <person name="Labrie S."/>
        </authorList>
    </citation>
    <scope>NUCLEOTIDE SEQUENCE [LARGE SCALE GENOMIC DNA]</scope>
    <source>
        <strain evidence="1 2">LMA-1147</strain>
    </source>
</reference>
<keyword evidence="2" id="KW-1185">Reference proteome</keyword>
<name>A0ACB6UZY6_9ASCO</name>
<evidence type="ECO:0000313" key="1">
    <source>
        <dbReference type="EMBL" id="KAF5093662.1"/>
    </source>
</evidence>
<evidence type="ECO:0000313" key="2">
    <source>
        <dbReference type="Proteomes" id="UP000744676"/>
    </source>
</evidence>
<sequence length="496" mass="54833">MMINPTTFGLRDFGRDRSMLVQNIVRELGKLMASSVDNGRDGAKVILLALTSALKTNSKAINFKNENGYMEFVRQVVDGIIQHCKDIDVAWFMESSPFTAVVGISGSAGGGDSLRETRYKITKFKRMLQIDFSNEYMAGYKILYYFCLELQASVFSQNKCFTEIVSTALRPDRGSTDDDAGAGDPYRTARRFLVSAFIVPYLLEATTNRAVRIFLDPLLDTLIKLFETQRVTATRVVDEELDGEVLQVLENYLWINLHASSGSSNSNSNGDYWFWKCAATYFRLLTFIPLAAATARRGVEVALYVAVFALSEAPRRLADLAPPLLSPLLPGLAERAATAERHRVATRARKPFYQPIAATFFGHVSYNYQTNQFYAVSATNAGTSNNNSVNANTKLTLIKFAGSWRARRADTAEGVYGVLLRGGGMSATEQQLESVLTQSPRLADAVRAVAEDPRSGFTQLRAVLALPSAGGHDSLLDRLFGTRDYHATTLCEDFII</sequence>
<dbReference type="Proteomes" id="UP000744676">
    <property type="component" value="Unassembled WGS sequence"/>
</dbReference>
<accession>A0ACB6UZY6</accession>
<proteinExistence type="predicted"/>
<comment type="caution">
    <text evidence="1">The sequence shown here is derived from an EMBL/GenBank/DDBJ whole genome shotgun (WGS) entry which is preliminary data.</text>
</comment>
<gene>
    <name evidence="1" type="ORF">D0Z00_003934</name>
</gene>
<dbReference type="EMBL" id="QVQA01000215">
    <property type="protein sequence ID" value="KAF5093662.1"/>
    <property type="molecule type" value="Genomic_DNA"/>
</dbReference>
<protein>
    <submittedName>
        <fullName evidence="1">Uncharacterized protein</fullName>
    </submittedName>
</protein>